<dbReference type="AlphaFoldDB" id="A0A645FWH7"/>
<reference evidence="1" key="1">
    <citation type="submission" date="2019-08" db="EMBL/GenBank/DDBJ databases">
        <authorList>
            <person name="Kucharzyk K."/>
            <person name="Murdoch R.W."/>
            <person name="Higgins S."/>
            <person name="Loffler F."/>
        </authorList>
    </citation>
    <scope>NUCLEOTIDE SEQUENCE</scope>
</reference>
<proteinExistence type="predicted"/>
<protein>
    <submittedName>
        <fullName evidence="1">Uncharacterized protein</fullName>
    </submittedName>
</protein>
<evidence type="ECO:0000313" key="1">
    <source>
        <dbReference type="EMBL" id="MPN18878.1"/>
    </source>
</evidence>
<gene>
    <name evidence="1" type="ORF">SDC9_166243</name>
</gene>
<organism evidence="1">
    <name type="scientific">bioreactor metagenome</name>
    <dbReference type="NCBI Taxonomy" id="1076179"/>
    <lineage>
        <taxon>unclassified sequences</taxon>
        <taxon>metagenomes</taxon>
        <taxon>ecological metagenomes</taxon>
    </lineage>
</organism>
<name>A0A645FWH7_9ZZZZ</name>
<accession>A0A645FWH7</accession>
<sequence>MYLTRNKLFSRSAFTGYKDAAVDILHFVYKLEYIFHQRAFAYDAVAIISVLQFAFQIAHTVI</sequence>
<dbReference type="EMBL" id="VSSQ01066301">
    <property type="protein sequence ID" value="MPN18878.1"/>
    <property type="molecule type" value="Genomic_DNA"/>
</dbReference>
<comment type="caution">
    <text evidence="1">The sequence shown here is derived from an EMBL/GenBank/DDBJ whole genome shotgun (WGS) entry which is preliminary data.</text>
</comment>